<dbReference type="Gene3D" id="2.130.10.10">
    <property type="entry name" value="YVTN repeat-like/Quinoprotein amine dehydrogenase"/>
    <property type="match status" value="4"/>
</dbReference>
<dbReference type="InterPro" id="IPR019775">
    <property type="entry name" value="WD40_repeat_CS"/>
</dbReference>
<reference evidence="7 8" key="1">
    <citation type="submission" date="2016-10" db="EMBL/GenBank/DDBJ databases">
        <authorList>
            <person name="de Groot N.N."/>
        </authorList>
    </citation>
    <scope>NUCLEOTIDE SEQUENCE [LARGE SCALE GENOMIC DNA]</scope>
    <source>
        <strain evidence="7 8">DSM 40306</strain>
    </source>
</reference>
<sequence>MTLRPTALASPGSRALVVGSGRHVPGSALPDVPAVAETVEDLSRLLIERCGLAPENLWGGGPLLHPRDPIVLGDALTEVAEQATDVLLLYYVGHGLVSPGNELYLATQATEDLVGGLAFKALPYQALREALSGCRARSVIVVLDCCFAGRAHGALGTAAAHAFELASLGGTYVLASSSADEQSLAPEGDRYTAFTGALIELLRDGDPAGLPQLTTEDVYRRLCRVLPRRGLPAPHRHLSDRAGDLVLAPNPAAAAPSAAAVTGASDDGDQGGQPPAPCPYRGLHPFTAEDSRYFFGRERLVAELLRTMSQASDTGGPIAVVGPSGVGKSSLLHAGLLPAVQHGRLRIPGSQTWPRLSLTPGAEPLASLARRLAPSAETTPDECAARLREHPDRLPELVRRALRVATGGRDVPGGRLLLLVDQFEELFTLCPDEDERRAFIKALGAACRSPDAAQPPPAMVVIGVRADFYGRCLTYPELAAALREHQLPVVPMTPGELRDAIEKPAEAAGLRLEAGLSDTVLRDIGSRREPGDATAFGTGSLPLLSYALQRTWAVCGGRTLTLAGYAATGGVWNAVTKQADTVYESLSPDARRAARTLLLRMVHVGKGTEDTRRRISLAELLASRPSEEAAALVAARDALAEARLITLDGDRAEIAHEALLRVWPRLRRWIDEDHTGLLVHQQLADAADDWEAAGRDRTLLYGGTRLVTARQWFAAPQHEAALTPHERRFLAASLAAQRRRRWGLAGIALVVVAALLGGLVAVTQYRAAAHRQNLITSRQLAQLADQLRDGDPGTARQLALSAYGLAPTKEARSSLLASYVTRYPVTLAGHTDRVLNTVFRHDGRLLATASKDRTIRLWDVADPDRPAPRAVLHTDGTAAIAFSPDGSLLAARTWRSFSVWDVRDPGHPVVRAVRGSPADTDAVPSVAFSADGRTVAAPGATGTVQLWDVRDPAHPGETSLAVGGNEVTAVAFSPDGKVLATANGATRRSRGSAAVRLWNVTAAHKPALLATRDADSALSLAFSRRGDLLAAGGVLGSVAVWDVHDPRHPATRDVETFSGNDDAVIMSLSFAADGSGFAAANSTGTVDYWEITGSGSGSRIDLFDSLPGKVPVYAVAVGPDRAVIASGGDKGMVSLWSETVAQPLPGTISSPGSGVPGKAFSEDGHLIAVSADYDSAVSGKTAGIWQTSDPHHPTLAAALPRPWTRAVFLPHGRLLISQTQDASSLALWDLTEPRHPVHLSTFRAEGGATVTGDGRTLVAGNATDSQATVWDITNPRRPSRSATIPLHATHKGSEVELQFLDPTTLLIYDDGGPRLWDLHDVRRPSRAAPPLPHLDQGIAGVAFDPRTRMLALWSFEGPLWLVSISDIRRPGTAVQIDGQTNSAGFLDDTTLAVATKNDKSVSLWDVGSRARPQKTSVLPAKDRITELVVSPDGRFVAGHAGMVDEIQLWDVGNKHDPNDLGTLAGVSAMDVQFSPDARTLAMTETVLPGNRPGILLMSDRADEVYDRMCAANHQVITKRQWLRTVGRIAPYRRPCAH</sequence>
<evidence type="ECO:0000313" key="7">
    <source>
        <dbReference type="EMBL" id="SEB82058.1"/>
    </source>
</evidence>
<evidence type="ECO:0000256" key="2">
    <source>
        <dbReference type="ARBA" id="ARBA00022737"/>
    </source>
</evidence>
<dbReference type="SUPFAM" id="SSF82171">
    <property type="entry name" value="DPP6 N-terminal domain-like"/>
    <property type="match status" value="1"/>
</dbReference>
<feature type="repeat" description="WD" evidence="3">
    <location>
        <begin position="827"/>
        <end position="860"/>
    </location>
</feature>
<dbReference type="SUPFAM" id="SSF52540">
    <property type="entry name" value="P-loop containing nucleoside triphosphate hydrolases"/>
    <property type="match status" value="1"/>
</dbReference>
<dbReference type="InterPro" id="IPR001680">
    <property type="entry name" value="WD40_rpt"/>
</dbReference>
<dbReference type="Gene3D" id="3.40.50.1460">
    <property type="match status" value="1"/>
</dbReference>
<evidence type="ECO:0000256" key="1">
    <source>
        <dbReference type="ARBA" id="ARBA00022574"/>
    </source>
</evidence>
<proteinExistence type="predicted"/>
<feature type="domain" description="Peptidase C14 caspase" evidence="5">
    <location>
        <begin position="75"/>
        <end position="218"/>
    </location>
</feature>
<dbReference type="PROSITE" id="PS00678">
    <property type="entry name" value="WD_REPEATS_1"/>
    <property type="match status" value="1"/>
</dbReference>
<dbReference type="SUPFAM" id="SSF50978">
    <property type="entry name" value="WD40 repeat-like"/>
    <property type="match status" value="2"/>
</dbReference>
<feature type="repeat" description="WD" evidence="3">
    <location>
        <begin position="916"/>
        <end position="950"/>
    </location>
</feature>
<dbReference type="PROSITE" id="PS50082">
    <property type="entry name" value="WD_REPEATS_2"/>
    <property type="match status" value="3"/>
</dbReference>
<keyword evidence="1 3" id="KW-0853">WD repeat</keyword>
<gene>
    <name evidence="7" type="ORF">SAMN04490357_0474</name>
</gene>
<organism evidence="7 8">
    <name type="scientific">Streptomyces misionensis</name>
    <dbReference type="NCBI Taxonomy" id="67331"/>
    <lineage>
        <taxon>Bacteria</taxon>
        <taxon>Bacillati</taxon>
        <taxon>Actinomycetota</taxon>
        <taxon>Actinomycetes</taxon>
        <taxon>Kitasatosporales</taxon>
        <taxon>Streptomycetaceae</taxon>
        <taxon>Streptomyces</taxon>
    </lineage>
</organism>
<evidence type="ECO:0000259" key="6">
    <source>
        <dbReference type="Pfam" id="PF20703"/>
    </source>
</evidence>
<dbReference type="InterPro" id="IPR027417">
    <property type="entry name" value="P-loop_NTPase"/>
</dbReference>
<dbReference type="EMBL" id="FNTD01000004">
    <property type="protein sequence ID" value="SEB82058.1"/>
    <property type="molecule type" value="Genomic_DNA"/>
</dbReference>
<dbReference type="GeneID" id="95509750"/>
<dbReference type="STRING" id="67331.SAMN04490357_0474"/>
<evidence type="ECO:0000259" key="5">
    <source>
        <dbReference type="Pfam" id="PF00656"/>
    </source>
</evidence>
<dbReference type="InterPro" id="IPR029030">
    <property type="entry name" value="Caspase-like_dom_sf"/>
</dbReference>
<dbReference type="GO" id="GO:0006508">
    <property type="term" value="P:proteolysis"/>
    <property type="evidence" value="ECO:0007669"/>
    <property type="project" value="InterPro"/>
</dbReference>
<dbReference type="Proteomes" id="UP000182375">
    <property type="component" value="Unassembled WGS sequence"/>
</dbReference>
<dbReference type="InterPro" id="IPR036322">
    <property type="entry name" value="WD40_repeat_dom_sf"/>
</dbReference>
<dbReference type="RefSeq" id="WP_074990253.1">
    <property type="nucleotide sequence ID" value="NZ_FNTD01000004.1"/>
</dbReference>
<evidence type="ECO:0000256" key="3">
    <source>
        <dbReference type="PROSITE-ProRule" id="PRU00221"/>
    </source>
</evidence>
<dbReference type="SMART" id="SM00320">
    <property type="entry name" value="WD40"/>
    <property type="match status" value="11"/>
</dbReference>
<dbReference type="NCBIfam" id="NF047832">
    <property type="entry name" value="caspase_w_EACC1"/>
    <property type="match status" value="1"/>
</dbReference>
<feature type="repeat" description="WD" evidence="3">
    <location>
        <begin position="1010"/>
        <end position="1051"/>
    </location>
</feature>
<dbReference type="GO" id="GO:0004197">
    <property type="term" value="F:cysteine-type endopeptidase activity"/>
    <property type="evidence" value="ECO:0007669"/>
    <property type="project" value="InterPro"/>
</dbReference>
<dbReference type="InterPro" id="IPR015943">
    <property type="entry name" value="WD40/YVTN_repeat-like_dom_sf"/>
</dbReference>
<dbReference type="InterPro" id="IPR011600">
    <property type="entry name" value="Pept_C14_caspase"/>
</dbReference>
<evidence type="ECO:0000256" key="4">
    <source>
        <dbReference type="SAM" id="MobiDB-lite"/>
    </source>
</evidence>
<dbReference type="Pfam" id="PF00656">
    <property type="entry name" value="Peptidase_C14"/>
    <property type="match status" value="1"/>
</dbReference>
<protein>
    <submittedName>
        <fullName evidence="7">WD40 repeat</fullName>
    </submittedName>
</protein>
<dbReference type="PANTHER" id="PTHR19848:SF8">
    <property type="entry name" value="F-BOX AND WD REPEAT DOMAIN CONTAINING 7"/>
    <property type="match status" value="1"/>
</dbReference>
<feature type="domain" description="Novel STAND NTPase 1" evidence="6">
    <location>
        <begin position="279"/>
        <end position="697"/>
    </location>
</feature>
<dbReference type="Gene3D" id="3.40.50.300">
    <property type="entry name" value="P-loop containing nucleotide triphosphate hydrolases"/>
    <property type="match status" value="1"/>
</dbReference>
<evidence type="ECO:0000313" key="8">
    <source>
        <dbReference type="Proteomes" id="UP000182375"/>
    </source>
</evidence>
<feature type="region of interest" description="Disordered" evidence="4">
    <location>
        <begin position="257"/>
        <end position="277"/>
    </location>
</feature>
<accession>A0A1H4MH75</accession>
<dbReference type="PANTHER" id="PTHR19848">
    <property type="entry name" value="WD40 REPEAT PROTEIN"/>
    <property type="match status" value="1"/>
</dbReference>
<dbReference type="PROSITE" id="PS50294">
    <property type="entry name" value="WD_REPEATS_REGION"/>
    <property type="match status" value="1"/>
</dbReference>
<name>A0A1H4MH75_9ACTN</name>
<dbReference type="SUPFAM" id="SSF52129">
    <property type="entry name" value="Caspase-like"/>
    <property type="match status" value="1"/>
</dbReference>
<dbReference type="Pfam" id="PF20703">
    <property type="entry name" value="nSTAND1"/>
    <property type="match status" value="1"/>
</dbReference>
<keyword evidence="2" id="KW-0677">Repeat</keyword>
<dbReference type="Pfam" id="PF00400">
    <property type="entry name" value="WD40"/>
    <property type="match status" value="4"/>
</dbReference>
<dbReference type="InterPro" id="IPR049052">
    <property type="entry name" value="nSTAND1"/>
</dbReference>